<feature type="domain" description="RRM" evidence="4">
    <location>
        <begin position="117"/>
        <end position="184"/>
    </location>
</feature>
<dbReference type="Gene3D" id="3.30.70.330">
    <property type="match status" value="1"/>
</dbReference>
<dbReference type="GO" id="GO:0005634">
    <property type="term" value="C:nucleus"/>
    <property type="evidence" value="ECO:0007669"/>
    <property type="project" value="TreeGrafter"/>
</dbReference>
<dbReference type="GO" id="GO:0003723">
    <property type="term" value="F:RNA binding"/>
    <property type="evidence" value="ECO:0007669"/>
    <property type="project" value="UniProtKB-UniRule"/>
</dbReference>
<dbReference type="PROSITE" id="PS50102">
    <property type="entry name" value="RRM"/>
    <property type="match status" value="1"/>
</dbReference>
<evidence type="ECO:0000256" key="3">
    <source>
        <dbReference type="SAM" id="MobiDB-lite"/>
    </source>
</evidence>
<proteinExistence type="predicted"/>
<evidence type="ECO:0000259" key="4">
    <source>
        <dbReference type="PROSITE" id="PS50102"/>
    </source>
</evidence>
<dbReference type="Proteomes" id="UP000655225">
    <property type="component" value="Unassembled WGS sequence"/>
</dbReference>
<reference evidence="5 6" key="1">
    <citation type="submission" date="2020-04" db="EMBL/GenBank/DDBJ databases">
        <title>Plant Genome Project.</title>
        <authorList>
            <person name="Zhang R.-G."/>
        </authorList>
    </citation>
    <scope>NUCLEOTIDE SEQUENCE [LARGE SCALE GENOMIC DNA]</scope>
    <source>
        <strain evidence="5">YNK0</strain>
        <tissue evidence="5">Leaf</tissue>
    </source>
</reference>
<dbReference type="SMART" id="SM00360">
    <property type="entry name" value="RRM"/>
    <property type="match status" value="1"/>
</dbReference>
<protein>
    <recommendedName>
        <fullName evidence="4">RRM domain-containing protein</fullName>
    </recommendedName>
</protein>
<dbReference type="CDD" id="cd00590">
    <property type="entry name" value="RRM_SF"/>
    <property type="match status" value="1"/>
</dbReference>
<dbReference type="PANTHER" id="PTHR48024:SF9">
    <property type="entry name" value="UBP1-ASSOCIATED PROTEINS 1A-RELATED"/>
    <property type="match status" value="1"/>
</dbReference>
<dbReference type="Pfam" id="PF00076">
    <property type="entry name" value="RRM_1"/>
    <property type="match status" value="1"/>
</dbReference>
<dbReference type="OMA" id="FGEIENC"/>
<sequence>MAKNKKRKLLEKSEQNSKTKPNTKKLEKALAIVENDSSSDSAEPESDAEKLEKAPAILEDNSEGDSSEPETESEKIQMLLEAYTKDKLIEFICDAAIKDSSLIQRIENKADLDVSHRKIFVYRIRAGTKREHLVSAFESFGEIENCRVVIDQINKPKGYGFVLFRTREAAEKALKEPRKKVKNRLTYCQLASLGPVPPQQNQDTKKRKIETPIGFIDGSVNSMVTRVLNSGLIASPQIMGNSLGSTVGVGGFSPFQLLLRLGGSRSVLGAYGSTATALQGLHSYKSSHLGLPSLSRTHYAGGYLSGYPFYLW</sequence>
<evidence type="ECO:0000256" key="2">
    <source>
        <dbReference type="PROSITE-ProRule" id="PRU00176"/>
    </source>
</evidence>
<comment type="caution">
    <text evidence="5">The sequence shown here is derived from an EMBL/GenBank/DDBJ whole genome shotgun (WGS) entry which is preliminary data.</text>
</comment>
<dbReference type="InterPro" id="IPR000504">
    <property type="entry name" value="RRM_dom"/>
</dbReference>
<dbReference type="AlphaFoldDB" id="A0A834YCG9"/>
<dbReference type="OrthoDB" id="1875751at2759"/>
<dbReference type="InterPro" id="IPR012677">
    <property type="entry name" value="Nucleotide-bd_a/b_plait_sf"/>
</dbReference>
<dbReference type="InterPro" id="IPR035979">
    <property type="entry name" value="RBD_domain_sf"/>
</dbReference>
<dbReference type="InterPro" id="IPR050886">
    <property type="entry name" value="RNA-binding_reg"/>
</dbReference>
<dbReference type="SUPFAM" id="SSF54928">
    <property type="entry name" value="RNA-binding domain, RBD"/>
    <property type="match status" value="1"/>
</dbReference>
<keyword evidence="6" id="KW-1185">Reference proteome</keyword>
<evidence type="ECO:0000313" key="6">
    <source>
        <dbReference type="Proteomes" id="UP000655225"/>
    </source>
</evidence>
<evidence type="ECO:0000313" key="5">
    <source>
        <dbReference type="EMBL" id="KAF8377251.1"/>
    </source>
</evidence>
<feature type="region of interest" description="Disordered" evidence="3">
    <location>
        <begin position="1"/>
        <end position="74"/>
    </location>
</feature>
<feature type="compositionally biased region" description="Acidic residues" evidence="3">
    <location>
        <begin position="60"/>
        <end position="71"/>
    </location>
</feature>
<evidence type="ECO:0000256" key="1">
    <source>
        <dbReference type="ARBA" id="ARBA00022884"/>
    </source>
</evidence>
<keyword evidence="1 2" id="KW-0694">RNA-binding</keyword>
<name>A0A834YCG9_TETSI</name>
<organism evidence="5 6">
    <name type="scientific">Tetracentron sinense</name>
    <name type="common">Spur-leaf</name>
    <dbReference type="NCBI Taxonomy" id="13715"/>
    <lineage>
        <taxon>Eukaryota</taxon>
        <taxon>Viridiplantae</taxon>
        <taxon>Streptophyta</taxon>
        <taxon>Embryophyta</taxon>
        <taxon>Tracheophyta</taxon>
        <taxon>Spermatophyta</taxon>
        <taxon>Magnoliopsida</taxon>
        <taxon>Trochodendrales</taxon>
        <taxon>Trochodendraceae</taxon>
        <taxon>Tetracentron</taxon>
    </lineage>
</organism>
<dbReference type="EMBL" id="JABCRI010000024">
    <property type="protein sequence ID" value="KAF8377251.1"/>
    <property type="molecule type" value="Genomic_DNA"/>
</dbReference>
<dbReference type="PANTHER" id="PTHR48024">
    <property type="entry name" value="GEO13361P1-RELATED"/>
    <property type="match status" value="1"/>
</dbReference>
<accession>A0A834YCG9</accession>
<gene>
    <name evidence="5" type="ORF">HHK36_030626</name>
</gene>